<dbReference type="EMBL" id="CACVKT020009597">
    <property type="protein sequence ID" value="CAC5422428.1"/>
    <property type="molecule type" value="Genomic_DNA"/>
</dbReference>
<dbReference type="SUPFAM" id="SSF53098">
    <property type="entry name" value="Ribonuclease H-like"/>
    <property type="match status" value="1"/>
</dbReference>
<dbReference type="InterPro" id="IPR001584">
    <property type="entry name" value="Integrase_cat-core"/>
</dbReference>
<dbReference type="Gene3D" id="3.30.420.10">
    <property type="entry name" value="Ribonuclease H-like superfamily/Ribonuclease H"/>
    <property type="match status" value="1"/>
</dbReference>
<dbReference type="InterPro" id="IPR036397">
    <property type="entry name" value="RNaseH_sf"/>
</dbReference>
<feature type="domain" description="Integrase catalytic" evidence="1">
    <location>
        <begin position="129"/>
        <end position="248"/>
    </location>
</feature>
<sequence>MPHIIQIAKAKEEHQNWGAKKIVDELKVPFSDRMVKQFLSLYSYDQESKCIYKKSQDLNSNHKECLYKEKLIDMISKNHTKDHRKYGAIYDCLRSTIFPVVRENINILFKLNVNCQCCNNAVEIPKTTVLSRPIPATYANSRWKIDLKKMPPVKGYNYICNIVDCYYRLAFSCPLKGKLAKDVAELILKYVYLYGSPRISQSDNGKEFTNANLAEKRDVVGKRLASKLSELYYKYNRVHKSTKPSTPYQLYFKRRNCGPPIDEQLPFERLTEDERKFLEQAHLDVETEEEDIDEIVPESDLNENENGNF</sequence>
<dbReference type="GO" id="GO:0015074">
    <property type="term" value="P:DNA integration"/>
    <property type="evidence" value="ECO:0007669"/>
    <property type="project" value="InterPro"/>
</dbReference>
<dbReference type="AlphaFoldDB" id="A0A6J8EPN2"/>
<reference evidence="2 3" key="1">
    <citation type="submission" date="2020-06" db="EMBL/GenBank/DDBJ databases">
        <authorList>
            <person name="Li R."/>
            <person name="Bekaert M."/>
        </authorList>
    </citation>
    <scope>NUCLEOTIDE SEQUENCE [LARGE SCALE GENOMIC DNA]</scope>
    <source>
        <strain evidence="3">wild</strain>
    </source>
</reference>
<accession>A0A6J8EPN2</accession>
<dbReference type="OrthoDB" id="6062515at2759"/>
<gene>
    <name evidence="2" type="ORF">MCOR_54478</name>
</gene>
<evidence type="ECO:0000313" key="2">
    <source>
        <dbReference type="EMBL" id="CAC5422428.1"/>
    </source>
</evidence>
<protein>
    <recommendedName>
        <fullName evidence="1">Integrase catalytic domain-containing protein</fullName>
    </recommendedName>
</protein>
<name>A0A6J8EPN2_MYTCO</name>
<organism evidence="2 3">
    <name type="scientific">Mytilus coruscus</name>
    <name type="common">Sea mussel</name>
    <dbReference type="NCBI Taxonomy" id="42192"/>
    <lineage>
        <taxon>Eukaryota</taxon>
        <taxon>Metazoa</taxon>
        <taxon>Spiralia</taxon>
        <taxon>Lophotrochozoa</taxon>
        <taxon>Mollusca</taxon>
        <taxon>Bivalvia</taxon>
        <taxon>Autobranchia</taxon>
        <taxon>Pteriomorphia</taxon>
        <taxon>Mytilida</taxon>
        <taxon>Mytiloidea</taxon>
        <taxon>Mytilidae</taxon>
        <taxon>Mytilinae</taxon>
        <taxon>Mytilus</taxon>
    </lineage>
</organism>
<dbReference type="Proteomes" id="UP000507470">
    <property type="component" value="Unassembled WGS sequence"/>
</dbReference>
<dbReference type="Pfam" id="PF00665">
    <property type="entry name" value="rve"/>
    <property type="match status" value="1"/>
</dbReference>
<evidence type="ECO:0000259" key="1">
    <source>
        <dbReference type="PROSITE" id="PS50994"/>
    </source>
</evidence>
<keyword evidence="3" id="KW-1185">Reference proteome</keyword>
<evidence type="ECO:0000313" key="3">
    <source>
        <dbReference type="Proteomes" id="UP000507470"/>
    </source>
</evidence>
<dbReference type="PROSITE" id="PS50994">
    <property type="entry name" value="INTEGRASE"/>
    <property type="match status" value="1"/>
</dbReference>
<dbReference type="GO" id="GO:0003676">
    <property type="term" value="F:nucleic acid binding"/>
    <property type="evidence" value="ECO:0007669"/>
    <property type="project" value="InterPro"/>
</dbReference>
<dbReference type="InterPro" id="IPR012337">
    <property type="entry name" value="RNaseH-like_sf"/>
</dbReference>
<proteinExistence type="predicted"/>